<dbReference type="SMART" id="SM00471">
    <property type="entry name" value="HDc"/>
    <property type="match status" value="1"/>
</dbReference>
<dbReference type="OrthoDB" id="9759601at2"/>
<dbReference type="EMBL" id="SSNT01000007">
    <property type="protein sequence ID" value="THF80104.1"/>
    <property type="molecule type" value="Genomic_DNA"/>
</dbReference>
<dbReference type="InterPro" id="IPR003607">
    <property type="entry name" value="HD/PDEase_dom"/>
</dbReference>
<dbReference type="SUPFAM" id="SSF55785">
    <property type="entry name" value="PYP-like sensor domain (PAS domain)"/>
    <property type="match status" value="1"/>
</dbReference>
<dbReference type="InterPro" id="IPR052020">
    <property type="entry name" value="Cyclic_di-GMP/3'3'-cGAMP_PDE"/>
</dbReference>
<dbReference type="PROSITE" id="PS50112">
    <property type="entry name" value="PAS"/>
    <property type="match status" value="1"/>
</dbReference>
<dbReference type="PROSITE" id="PS51832">
    <property type="entry name" value="HD_GYP"/>
    <property type="match status" value="1"/>
</dbReference>
<gene>
    <name evidence="1" type="ORF">E6W99_10540</name>
</gene>
<dbReference type="Gene3D" id="1.10.3210.10">
    <property type="entry name" value="Hypothetical protein af1432"/>
    <property type="match status" value="1"/>
</dbReference>
<dbReference type="CDD" id="cd00130">
    <property type="entry name" value="PAS"/>
    <property type="match status" value="1"/>
</dbReference>
<dbReference type="RefSeq" id="WP_136353602.1">
    <property type="nucleotide sequence ID" value="NZ_CP046266.1"/>
</dbReference>
<dbReference type="Pfam" id="PF13487">
    <property type="entry name" value="HD_5"/>
    <property type="match status" value="1"/>
</dbReference>
<dbReference type="InterPro" id="IPR035965">
    <property type="entry name" value="PAS-like_dom_sf"/>
</dbReference>
<dbReference type="CDD" id="cd00077">
    <property type="entry name" value="HDc"/>
    <property type="match status" value="1"/>
</dbReference>
<keyword evidence="2" id="KW-1185">Reference proteome</keyword>
<protein>
    <submittedName>
        <fullName evidence="1">HD domain-containing protein</fullName>
    </submittedName>
</protein>
<comment type="caution">
    <text evidence="1">The sequence shown here is derived from an EMBL/GenBank/DDBJ whole genome shotgun (WGS) entry which is preliminary data.</text>
</comment>
<dbReference type="NCBIfam" id="TIGR00229">
    <property type="entry name" value="sensory_box"/>
    <property type="match status" value="1"/>
</dbReference>
<name>A0A4S4BXZ1_9BACI</name>
<organism evidence="1 2">
    <name type="scientific">Metabacillus sediminilitoris</name>
    <dbReference type="NCBI Taxonomy" id="2567941"/>
    <lineage>
        <taxon>Bacteria</taxon>
        <taxon>Bacillati</taxon>
        <taxon>Bacillota</taxon>
        <taxon>Bacilli</taxon>
        <taxon>Bacillales</taxon>
        <taxon>Bacillaceae</taxon>
        <taxon>Metabacillus</taxon>
    </lineage>
</organism>
<reference evidence="1 2" key="1">
    <citation type="submission" date="2019-04" db="EMBL/GenBank/DDBJ databases">
        <title>Bacillus sediminilitoris sp. nov., isolated from a tidal flat sediment on the East China Sea.</title>
        <authorList>
            <person name="Wei Y."/>
            <person name="Mao H."/>
            <person name="Fang J."/>
        </authorList>
    </citation>
    <scope>NUCLEOTIDE SEQUENCE [LARGE SCALE GENOMIC DNA]</scope>
    <source>
        <strain evidence="1 2">DSL-17</strain>
    </source>
</reference>
<accession>A0A4S4BXZ1</accession>
<evidence type="ECO:0000313" key="2">
    <source>
        <dbReference type="Proteomes" id="UP000310334"/>
    </source>
</evidence>
<dbReference type="InterPro" id="IPR037522">
    <property type="entry name" value="HD_GYP_dom"/>
</dbReference>
<evidence type="ECO:0000313" key="1">
    <source>
        <dbReference type="EMBL" id="THF80104.1"/>
    </source>
</evidence>
<dbReference type="AlphaFoldDB" id="A0A4S4BXZ1"/>
<dbReference type="SUPFAM" id="SSF109604">
    <property type="entry name" value="HD-domain/PDEase-like"/>
    <property type="match status" value="1"/>
</dbReference>
<sequence>MEKLTKIEELPFQLESYLMLGDAVIITDYKHIIVNVNKEFEKVTGYSGDSIIGEHARFMKSKMTPKSTYTSLKKMLSEGKPWSGVFVNRKKSGEIWHSSITISPIQVGMDVYFVGVFRELEQLKQGIYLSENKRIETQRELLKVLAISCEIRDPGIEEHLFRVQELTEMLITEHVQRHHLKIPKNTVHHIIHSSILHDIGKSGIPEGILYKPGPLTTYERKIIEMHPLMGVDIVNKFSKELHSELIFNQDIVRNIILYHHEKWDGTGYPNQLSGEDIPLEARIVAVVDVYDALTSRRPYKDSWTTEDALSFIYEQKGKHFDPFIVETFLDHFERKAIIS</sequence>
<dbReference type="Proteomes" id="UP000310334">
    <property type="component" value="Unassembled WGS sequence"/>
</dbReference>
<dbReference type="InterPro" id="IPR000014">
    <property type="entry name" value="PAS"/>
</dbReference>
<dbReference type="Pfam" id="PF13426">
    <property type="entry name" value="PAS_9"/>
    <property type="match status" value="1"/>
</dbReference>
<dbReference type="PANTHER" id="PTHR45228">
    <property type="entry name" value="CYCLIC DI-GMP PHOSPHODIESTERASE TM_0186-RELATED"/>
    <property type="match status" value="1"/>
</dbReference>
<proteinExistence type="predicted"/>
<dbReference type="Gene3D" id="3.30.450.20">
    <property type="entry name" value="PAS domain"/>
    <property type="match status" value="1"/>
</dbReference>